<proteinExistence type="inferred from homology"/>
<comment type="similarity">
    <text evidence="2 4">Belongs to the pseudouridine synthase RluA family.</text>
</comment>
<evidence type="ECO:0000256" key="2">
    <source>
        <dbReference type="ARBA" id="ARBA00010876"/>
    </source>
</evidence>
<dbReference type="OrthoDB" id="9773999at2"/>
<evidence type="ECO:0000313" key="7">
    <source>
        <dbReference type="Proteomes" id="UP000272464"/>
    </source>
</evidence>
<dbReference type="Proteomes" id="UP000272464">
    <property type="component" value="Unassembled WGS sequence"/>
</dbReference>
<accession>A0A433X0X2</accession>
<dbReference type="InterPro" id="IPR020103">
    <property type="entry name" value="PsdUridine_synth_cat_dom_sf"/>
</dbReference>
<dbReference type="CDD" id="cd02869">
    <property type="entry name" value="PseudoU_synth_RluA_like"/>
    <property type="match status" value="1"/>
</dbReference>
<name>A0A433X0X2_9BACL</name>
<dbReference type="Pfam" id="PF00849">
    <property type="entry name" value="PseudoU_synth_2"/>
    <property type="match status" value="1"/>
</dbReference>
<gene>
    <name evidence="6" type="ORF">EJP77_19835</name>
</gene>
<comment type="catalytic activity">
    <reaction evidence="1 4">
        <text>a uridine in RNA = a pseudouridine in RNA</text>
        <dbReference type="Rhea" id="RHEA:48348"/>
        <dbReference type="Rhea" id="RHEA-COMP:12068"/>
        <dbReference type="Rhea" id="RHEA-COMP:12069"/>
        <dbReference type="ChEBI" id="CHEBI:65314"/>
        <dbReference type="ChEBI" id="CHEBI:65315"/>
    </reaction>
</comment>
<feature type="active site" evidence="3">
    <location>
        <position position="137"/>
    </location>
</feature>
<comment type="function">
    <text evidence="4">Responsible for synthesis of pseudouridine from uracil.</text>
</comment>
<dbReference type="GO" id="GO:0000455">
    <property type="term" value="P:enzyme-directed rRNA pseudouridine synthesis"/>
    <property type="evidence" value="ECO:0007669"/>
    <property type="project" value="TreeGrafter"/>
</dbReference>
<dbReference type="GO" id="GO:0009982">
    <property type="term" value="F:pseudouridine synthase activity"/>
    <property type="evidence" value="ECO:0007669"/>
    <property type="project" value="InterPro"/>
</dbReference>
<dbReference type="GO" id="GO:0140098">
    <property type="term" value="F:catalytic activity, acting on RNA"/>
    <property type="evidence" value="ECO:0007669"/>
    <property type="project" value="UniProtKB-ARBA"/>
</dbReference>
<dbReference type="InterPro" id="IPR050188">
    <property type="entry name" value="RluA_PseudoU_synthase"/>
</dbReference>
<dbReference type="EC" id="5.4.99.-" evidence="4"/>
<protein>
    <recommendedName>
        <fullName evidence="4">Pseudouridine synthase</fullName>
        <ecNumber evidence="4">5.4.99.-</ecNumber>
    </recommendedName>
</protein>
<dbReference type="PANTHER" id="PTHR21600:SF71">
    <property type="entry name" value="PSEUDOURIDINE SYNTHASE"/>
    <property type="match status" value="1"/>
</dbReference>
<organism evidence="6 7">
    <name type="scientific">Paenibacillus zeisoli</name>
    <dbReference type="NCBI Taxonomy" id="2496267"/>
    <lineage>
        <taxon>Bacteria</taxon>
        <taxon>Bacillati</taxon>
        <taxon>Bacillota</taxon>
        <taxon>Bacilli</taxon>
        <taxon>Bacillales</taxon>
        <taxon>Paenibacillaceae</taxon>
        <taxon>Paenibacillus</taxon>
    </lineage>
</organism>
<sequence length="299" mass="33932">MSYRGSAVRRGEWLEVMPGKLPQNIDGPSSAVHLWLKETLGMHPKLISRLARQDEIKLAGDRIRIRLFPPRDFGFEPIWTELNVLYEDDYCLVVHKPAGIKVHPTGNERQPTLAHRVAAHYMGQGEQAAVRHIHRLDEFTSGPVLYAKNEYAQLFLDEAMSVKKIERVYVAMVQGTVQSPAFRIDAPIGRDRHHAGRQRVSETGKPAATQVTLLETLQDASLVRVTLETGRTHQIRVHMSHIGHPLVGDALYGGSTRYFDYQALHGEALIFPHPLTGETIEIKDPWPLEFTELHRRLAW</sequence>
<evidence type="ECO:0000256" key="3">
    <source>
        <dbReference type="PIRSR" id="PIRSR606225-1"/>
    </source>
</evidence>
<dbReference type="SUPFAM" id="SSF55120">
    <property type="entry name" value="Pseudouridine synthase"/>
    <property type="match status" value="1"/>
</dbReference>
<dbReference type="EMBL" id="RZNX01000015">
    <property type="protein sequence ID" value="RUT27794.1"/>
    <property type="molecule type" value="Genomic_DNA"/>
</dbReference>
<dbReference type="RefSeq" id="WP_127201000.1">
    <property type="nucleotide sequence ID" value="NZ_RZNX01000015.1"/>
</dbReference>
<feature type="domain" description="Pseudouridine synthase RsuA/RluA-like" evidence="5">
    <location>
        <begin position="91"/>
        <end position="241"/>
    </location>
</feature>
<dbReference type="Gene3D" id="3.30.2350.10">
    <property type="entry name" value="Pseudouridine synthase"/>
    <property type="match status" value="1"/>
</dbReference>
<evidence type="ECO:0000256" key="4">
    <source>
        <dbReference type="RuleBase" id="RU362028"/>
    </source>
</evidence>
<dbReference type="InterPro" id="IPR006225">
    <property type="entry name" value="PsdUridine_synth_RluC/D"/>
</dbReference>
<dbReference type="NCBIfam" id="TIGR00005">
    <property type="entry name" value="rluA_subfam"/>
    <property type="match status" value="1"/>
</dbReference>
<evidence type="ECO:0000313" key="6">
    <source>
        <dbReference type="EMBL" id="RUT27794.1"/>
    </source>
</evidence>
<keyword evidence="7" id="KW-1185">Reference proteome</keyword>
<evidence type="ECO:0000256" key="1">
    <source>
        <dbReference type="ARBA" id="ARBA00000073"/>
    </source>
</evidence>
<dbReference type="GO" id="GO:0003723">
    <property type="term" value="F:RNA binding"/>
    <property type="evidence" value="ECO:0007669"/>
    <property type="project" value="InterPro"/>
</dbReference>
<keyword evidence="4" id="KW-0413">Isomerase</keyword>
<dbReference type="AlphaFoldDB" id="A0A433X0X2"/>
<reference evidence="6 7" key="1">
    <citation type="submission" date="2018-12" db="EMBL/GenBank/DDBJ databases">
        <authorList>
            <person name="Sun L."/>
            <person name="Chen Z."/>
        </authorList>
    </citation>
    <scope>NUCLEOTIDE SEQUENCE [LARGE SCALE GENOMIC DNA]</scope>
    <source>
        <strain evidence="6 7">3-5-3</strain>
    </source>
</reference>
<comment type="caution">
    <text evidence="6">The sequence shown here is derived from an EMBL/GenBank/DDBJ whole genome shotgun (WGS) entry which is preliminary data.</text>
</comment>
<dbReference type="PANTHER" id="PTHR21600">
    <property type="entry name" value="MITOCHONDRIAL RNA PSEUDOURIDINE SYNTHASE"/>
    <property type="match status" value="1"/>
</dbReference>
<dbReference type="InterPro" id="IPR006145">
    <property type="entry name" value="PsdUridine_synth_RsuA/RluA"/>
</dbReference>
<evidence type="ECO:0000259" key="5">
    <source>
        <dbReference type="Pfam" id="PF00849"/>
    </source>
</evidence>